<reference evidence="9" key="2">
    <citation type="submission" date="2025-08" db="UniProtKB">
        <authorList>
            <consortium name="Ensembl"/>
        </authorList>
    </citation>
    <scope>IDENTIFICATION</scope>
</reference>
<comment type="subcellular location">
    <subcellularLocation>
        <location evidence="1">Secreted</location>
    </subcellularLocation>
</comment>
<evidence type="ECO:0000256" key="7">
    <source>
        <dbReference type="ARBA" id="ARBA00039837"/>
    </source>
</evidence>
<feature type="domain" description="Kazal-like" evidence="8">
    <location>
        <begin position="19"/>
        <end position="60"/>
    </location>
</feature>
<keyword evidence="2" id="KW-0964">Secreted</keyword>
<evidence type="ECO:0000313" key="10">
    <source>
        <dbReference type="Proteomes" id="UP000694547"/>
    </source>
</evidence>
<sequence length="60" mass="6739">GKCNGIQLLSQKVLLGKVKDFSKECRIYSPRGFCTKEYLPVCGTDGYTYGNRCAFCNAHR</sequence>
<dbReference type="PROSITE" id="PS00282">
    <property type="entry name" value="KAZAL_1"/>
    <property type="match status" value="1"/>
</dbReference>
<dbReference type="SUPFAM" id="SSF100895">
    <property type="entry name" value="Kazal-type serine protease inhibitors"/>
    <property type="match status" value="1"/>
</dbReference>
<dbReference type="Gene3D" id="3.30.60.30">
    <property type="match status" value="1"/>
</dbReference>
<dbReference type="Ensembl" id="ENSPEMT00000034345.1">
    <property type="protein sequence ID" value="ENSPEMP00000030508.1"/>
    <property type="gene ID" value="ENSPEMG00000028471.1"/>
</dbReference>
<evidence type="ECO:0000259" key="8">
    <source>
        <dbReference type="PROSITE" id="PS51465"/>
    </source>
</evidence>
<keyword evidence="10" id="KW-1185">Reference proteome</keyword>
<dbReference type="PROSITE" id="PS51465">
    <property type="entry name" value="KAZAL_2"/>
    <property type="match status" value="1"/>
</dbReference>
<keyword evidence="4" id="KW-0722">Serine protease inhibitor</keyword>
<reference evidence="9" key="3">
    <citation type="submission" date="2025-09" db="UniProtKB">
        <authorList>
            <consortium name="Ensembl"/>
        </authorList>
    </citation>
    <scope>IDENTIFICATION</scope>
</reference>
<dbReference type="PRINTS" id="PR00290">
    <property type="entry name" value="KAZALINHBTR"/>
</dbReference>
<organism evidence="9 10">
    <name type="scientific">Peromyscus maniculatus bairdii</name>
    <name type="common">Prairie deer mouse</name>
    <dbReference type="NCBI Taxonomy" id="230844"/>
    <lineage>
        <taxon>Eukaryota</taxon>
        <taxon>Metazoa</taxon>
        <taxon>Chordata</taxon>
        <taxon>Craniata</taxon>
        <taxon>Vertebrata</taxon>
        <taxon>Euteleostomi</taxon>
        <taxon>Mammalia</taxon>
        <taxon>Eutheria</taxon>
        <taxon>Euarchontoglires</taxon>
        <taxon>Glires</taxon>
        <taxon>Rodentia</taxon>
        <taxon>Myomorpha</taxon>
        <taxon>Muroidea</taxon>
        <taxon>Cricetidae</taxon>
        <taxon>Neotominae</taxon>
        <taxon>Peromyscus</taxon>
    </lineage>
</organism>
<dbReference type="InterPro" id="IPR002350">
    <property type="entry name" value="Kazal_dom"/>
</dbReference>
<comment type="function">
    <text evidence="6">This inhibitor is composed of two homologous actively inhibiting halves: one which inhibits trypsin, the other which inhibits elastase.</text>
</comment>
<dbReference type="GO" id="GO:0004867">
    <property type="term" value="F:serine-type endopeptidase inhibitor activity"/>
    <property type="evidence" value="ECO:0007669"/>
    <property type="project" value="UniProtKB-KW"/>
</dbReference>
<keyword evidence="5" id="KW-1015">Disulfide bond</keyword>
<keyword evidence="3" id="KW-0646">Protease inhibitor</keyword>
<evidence type="ECO:0000256" key="1">
    <source>
        <dbReference type="ARBA" id="ARBA00004613"/>
    </source>
</evidence>
<dbReference type="Pfam" id="PF00050">
    <property type="entry name" value="Kazal_1"/>
    <property type="match status" value="1"/>
</dbReference>
<name>A0A8C8UFK5_PERMB</name>
<proteinExistence type="predicted"/>
<dbReference type="InterPro" id="IPR001239">
    <property type="entry name" value="Prot_inh_Kazal-m"/>
</dbReference>
<evidence type="ECO:0000256" key="4">
    <source>
        <dbReference type="ARBA" id="ARBA00022900"/>
    </source>
</evidence>
<dbReference type="PANTHER" id="PTHR47729">
    <property type="entry name" value="SERINE PEPTIDASE INHIBITOR, KAZAL TYPE 2, TANDEM DUPLICATE 1-RELATED"/>
    <property type="match status" value="1"/>
</dbReference>
<evidence type="ECO:0000313" key="9">
    <source>
        <dbReference type="Ensembl" id="ENSPEMP00000030508.1"/>
    </source>
</evidence>
<accession>A0A8C8UFK5</accession>
<protein>
    <recommendedName>
        <fullName evidence="7">Double-headed protease inhibitor, submandibular gland</fullName>
    </recommendedName>
</protein>
<dbReference type="InterPro" id="IPR051597">
    <property type="entry name" value="Bifunctional_prot_inhibitor"/>
</dbReference>
<evidence type="ECO:0000256" key="5">
    <source>
        <dbReference type="ARBA" id="ARBA00023157"/>
    </source>
</evidence>
<dbReference type="GO" id="GO:0005576">
    <property type="term" value="C:extracellular region"/>
    <property type="evidence" value="ECO:0007669"/>
    <property type="project" value="UniProtKB-SubCell"/>
</dbReference>
<dbReference type="AlphaFoldDB" id="A0A8C8UFK5"/>
<evidence type="ECO:0000256" key="2">
    <source>
        <dbReference type="ARBA" id="ARBA00022525"/>
    </source>
</evidence>
<dbReference type="Proteomes" id="UP000694547">
    <property type="component" value="Chromosome 19"/>
</dbReference>
<evidence type="ECO:0000256" key="3">
    <source>
        <dbReference type="ARBA" id="ARBA00022690"/>
    </source>
</evidence>
<evidence type="ECO:0000256" key="6">
    <source>
        <dbReference type="ARBA" id="ARBA00037771"/>
    </source>
</evidence>
<dbReference type="GeneTree" id="ENSGT00960000192222"/>
<reference evidence="9 10" key="1">
    <citation type="submission" date="2018-10" db="EMBL/GenBank/DDBJ databases">
        <title>Improved assembly of the deer mouse Peromyscus maniculatus genome.</title>
        <authorList>
            <person name="Lassance J.-M."/>
            <person name="Hoekstra H.E."/>
        </authorList>
    </citation>
    <scope>NUCLEOTIDE SEQUENCE [LARGE SCALE GENOMIC DNA]</scope>
</reference>
<dbReference type="InterPro" id="IPR036058">
    <property type="entry name" value="Kazal_dom_sf"/>
</dbReference>
<dbReference type="PANTHER" id="PTHR47729:SF1">
    <property type="entry name" value="OVOMUCOID-LIKE-RELATED"/>
    <property type="match status" value="1"/>
</dbReference>